<gene>
    <name evidence="2" type="ORF">METZ01_LOCUS47918</name>
</gene>
<evidence type="ECO:0000259" key="1">
    <source>
        <dbReference type="Pfam" id="PF25954"/>
    </source>
</evidence>
<feature type="domain" description="CusB-like beta-barrel" evidence="1">
    <location>
        <begin position="206"/>
        <end position="272"/>
    </location>
</feature>
<dbReference type="Pfam" id="PF25954">
    <property type="entry name" value="Beta-barrel_RND_2"/>
    <property type="match status" value="1"/>
</dbReference>
<dbReference type="GO" id="GO:1990281">
    <property type="term" value="C:efflux pump complex"/>
    <property type="evidence" value="ECO:0007669"/>
    <property type="project" value="TreeGrafter"/>
</dbReference>
<dbReference type="Gene3D" id="2.40.50.100">
    <property type="match status" value="1"/>
</dbReference>
<dbReference type="Gene3D" id="2.40.420.20">
    <property type="match status" value="1"/>
</dbReference>
<dbReference type="Gene3D" id="1.10.287.470">
    <property type="entry name" value="Helix hairpin bin"/>
    <property type="match status" value="1"/>
</dbReference>
<dbReference type="AlphaFoldDB" id="A0A381RV24"/>
<dbReference type="Gene3D" id="2.40.30.170">
    <property type="match status" value="1"/>
</dbReference>
<dbReference type="EMBL" id="UINC01002291">
    <property type="protein sequence ID" value="SUZ95064.1"/>
    <property type="molecule type" value="Genomic_DNA"/>
</dbReference>
<organism evidence="2">
    <name type="scientific">marine metagenome</name>
    <dbReference type="NCBI Taxonomy" id="408172"/>
    <lineage>
        <taxon>unclassified sequences</taxon>
        <taxon>metagenomes</taxon>
        <taxon>ecological metagenomes</taxon>
    </lineage>
</organism>
<sequence>MNRTVKIALMTFGFLVLWMFSGVFSKDESDSIEKIEITSEQTNTTLVRARQFEAEAKLSFVVLRGRTEAERDVLISAETTGIIEEIYPDKGDFVYKGEIICKQSVDAREAKLDEAKALMKQRDLEWQASKTLVEKGYRSQTQAAASQAAYDASKALVKQMEEELDNINIRAPFDGIFNEKLVEIGDFLPIGKPCGRVVDYNPIKVTGEVSEKDITNIKKGVTGEARLSTGQNLRGLVNFVSHTANAATRTFRIEMEVPNENYELKDGVTAELFIPTVEVKGHLIPPSSLTLNEEGLVGVRHIDQEGRAKFSKVTIIGDKGESVWITGLPEKVLIIVVGHEFVSNGEKIKYRLEDSKI</sequence>
<dbReference type="PANTHER" id="PTHR30469">
    <property type="entry name" value="MULTIDRUG RESISTANCE PROTEIN MDTA"/>
    <property type="match status" value="1"/>
</dbReference>
<accession>A0A381RV24</accession>
<evidence type="ECO:0000313" key="2">
    <source>
        <dbReference type="EMBL" id="SUZ95064.1"/>
    </source>
</evidence>
<proteinExistence type="predicted"/>
<protein>
    <recommendedName>
        <fullName evidence="1">CusB-like beta-barrel domain-containing protein</fullName>
    </recommendedName>
</protein>
<dbReference type="PANTHER" id="PTHR30469:SF29">
    <property type="entry name" value="BLR2860 PROTEIN"/>
    <property type="match status" value="1"/>
</dbReference>
<dbReference type="SUPFAM" id="SSF111369">
    <property type="entry name" value="HlyD-like secretion proteins"/>
    <property type="match status" value="1"/>
</dbReference>
<dbReference type="NCBIfam" id="TIGR01730">
    <property type="entry name" value="RND_mfp"/>
    <property type="match status" value="1"/>
</dbReference>
<name>A0A381RV24_9ZZZZ</name>
<dbReference type="InterPro" id="IPR006143">
    <property type="entry name" value="RND_pump_MFP"/>
</dbReference>
<dbReference type="GO" id="GO:0015562">
    <property type="term" value="F:efflux transmembrane transporter activity"/>
    <property type="evidence" value="ECO:0007669"/>
    <property type="project" value="TreeGrafter"/>
</dbReference>
<dbReference type="InterPro" id="IPR058792">
    <property type="entry name" value="Beta-barrel_RND_2"/>
</dbReference>
<reference evidence="2" key="1">
    <citation type="submission" date="2018-05" db="EMBL/GenBank/DDBJ databases">
        <authorList>
            <person name="Lanie J.A."/>
            <person name="Ng W.-L."/>
            <person name="Kazmierczak K.M."/>
            <person name="Andrzejewski T.M."/>
            <person name="Davidsen T.M."/>
            <person name="Wayne K.J."/>
            <person name="Tettelin H."/>
            <person name="Glass J.I."/>
            <person name="Rusch D."/>
            <person name="Podicherti R."/>
            <person name="Tsui H.-C.T."/>
            <person name="Winkler M.E."/>
        </authorList>
    </citation>
    <scope>NUCLEOTIDE SEQUENCE</scope>
</reference>